<protein>
    <submittedName>
        <fullName evidence="1">Uncharacterized protein</fullName>
    </submittedName>
</protein>
<proteinExistence type="predicted"/>
<keyword evidence="2" id="KW-1185">Reference proteome</keyword>
<gene>
    <name evidence="1" type="ORF">PU560_05600</name>
</gene>
<comment type="caution">
    <text evidence="1">The sequence shown here is derived from an EMBL/GenBank/DDBJ whole genome shotgun (WGS) entry which is preliminary data.</text>
</comment>
<evidence type="ECO:0000313" key="2">
    <source>
        <dbReference type="Proteomes" id="UP001165561"/>
    </source>
</evidence>
<dbReference type="EMBL" id="JARACI010000723">
    <property type="protein sequence ID" value="MDD9205944.1"/>
    <property type="molecule type" value="Genomic_DNA"/>
</dbReference>
<organism evidence="1 2">
    <name type="scientific">Georgenia halotolerans</name>
    <dbReference type="NCBI Taxonomy" id="3028317"/>
    <lineage>
        <taxon>Bacteria</taxon>
        <taxon>Bacillati</taxon>
        <taxon>Actinomycetota</taxon>
        <taxon>Actinomycetes</taxon>
        <taxon>Micrococcales</taxon>
        <taxon>Bogoriellaceae</taxon>
        <taxon>Georgenia</taxon>
    </lineage>
</organism>
<sequence>MTGVVVVVLVSVLCAAAVLSLIAVSHRPTEGWQEWTRQSLDAWRWDELRTERWSDAEAGVDLFSLGETGTGTGYAHPEELRLRLRTRQPAQG</sequence>
<dbReference type="Proteomes" id="UP001165561">
    <property type="component" value="Unassembled WGS sequence"/>
</dbReference>
<name>A0ABT5TXE1_9MICO</name>
<reference evidence="1" key="1">
    <citation type="submission" date="2023-02" db="EMBL/GenBank/DDBJ databases">
        <title>Georgenia sp.10Sc9-8, isolated from a soil sample collected from the Taklamakan desert.</title>
        <authorList>
            <person name="Liu S."/>
        </authorList>
    </citation>
    <scope>NUCLEOTIDE SEQUENCE</scope>
    <source>
        <strain evidence="1">10Sc9-8</strain>
    </source>
</reference>
<evidence type="ECO:0000313" key="1">
    <source>
        <dbReference type="EMBL" id="MDD9205944.1"/>
    </source>
</evidence>
<accession>A0ABT5TXE1</accession>